<feature type="compositionally biased region" description="Pro residues" evidence="1">
    <location>
        <begin position="269"/>
        <end position="295"/>
    </location>
</feature>
<reference evidence="2 3" key="1">
    <citation type="journal article" date="2019" name="Int. J. Syst. Evol. Microbiol.">
        <title>The Global Catalogue of Microorganisms (GCM) 10K type strain sequencing project: providing services to taxonomists for standard genome sequencing and annotation.</title>
        <authorList>
            <consortium name="The Broad Institute Genomics Platform"/>
            <consortium name="The Broad Institute Genome Sequencing Center for Infectious Disease"/>
            <person name="Wu L."/>
            <person name="Ma J."/>
        </authorList>
    </citation>
    <scope>NUCLEOTIDE SEQUENCE [LARGE SCALE GENOMIC DNA]</scope>
    <source>
        <strain evidence="2 3">JCM 10425</strain>
    </source>
</reference>
<keyword evidence="3" id="KW-1185">Reference proteome</keyword>
<dbReference type="Proteomes" id="UP001500967">
    <property type="component" value="Unassembled WGS sequence"/>
</dbReference>
<evidence type="ECO:0000313" key="3">
    <source>
        <dbReference type="Proteomes" id="UP001500967"/>
    </source>
</evidence>
<organism evidence="2 3">
    <name type="scientific">Cryptosporangium japonicum</name>
    <dbReference type="NCBI Taxonomy" id="80872"/>
    <lineage>
        <taxon>Bacteria</taxon>
        <taxon>Bacillati</taxon>
        <taxon>Actinomycetota</taxon>
        <taxon>Actinomycetes</taxon>
        <taxon>Cryptosporangiales</taxon>
        <taxon>Cryptosporangiaceae</taxon>
        <taxon>Cryptosporangium</taxon>
    </lineage>
</organism>
<evidence type="ECO:0000313" key="2">
    <source>
        <dbReference type="EMBL" id="GAA0220283.1"/>
    </source>
</evidence>
<feature type="region of interest" description="Disordered" evidence="1">
    <location>
        <begin position="398"/>
        <end position="418"/>
    </location>
</feature>
<protein>
    <submittedName>
        <fullName evidence="2">Uncharacterized protein</fullName>
    </submittedName>
</protein>
<proteinExistence type="predicted"/>
<evidence type="ECO:0000256" key="1">
    <source>
        <dbReference type="SAM" id="MobiDB-lite"/>
    </source>
</evidence>
<name>A0ABN0TFC8_9ACTN</name>
<feature type="compositionally biased region" description="Low complexity" evidence="1">
    <location>
        <begin position="256"/>
        <end position="268"/>
    </location>
</feature>
<feature type="region of interest" description="Disordered" evidence="1">
    <location>
        <begin position="220"/>
        <end position="295"/>
    </location>
</feature>
<gene>
    <name evidence="2" type="ORF">GCM10009539_01980</name>
</gene>
<comment type="caution">
    <text evidence="2">The sequence shown here is derived from an EMBL/GenBank/DDBJ whole genome shotgun (WGS) entry which is preliminary data.</text>
</comment>
<dbReference type="EMBL" id="BAAAGX010000001">
    <property type="protein sequence ID" value="GAA0220283.1"/>
    <property type="molecule type" value="Genomic_DNA"/>
</dbReference>
<accession>A0ABN0TFC8</accession>
<sequence>MSGKAAARAALAETVRSASTLTEKHQVTDLLPAPEPLLTLFPAGGLARGSTLAVGRSSSLLVALLAAVSSAGSWCAVVGLPAFGVVAAAEAGVTVDRLALVRDPGPDPAGVVGALLDGFDLVVVGDPRGLGLAEVRRLTARARQRGAVLVGIGSWPSADLRLSLTDALWQGAGRGDGRLRQRRVTVVAEGRGNASRPRHVVVLLPTPDGRIAPVLQPAAPIRAVPDPDPQLRPVRPAPTVLKPATRRPQPIAASHAPAAADPAAADRPAPGPAAPGPAAPGPAAPGPAAPGPAVPGPAVPGPAVPGPAVPGPAVPGPAVIGPAAPGRAVPGRVAAAVAADRVVADHGAADRAVNGRIAAAADRAGPDRTAADRAAAAVDERRAPAVRIRAIVPNLPGVVPASSLPQPAPRKLRAPEAG</sequence>